<dbReference type="InterPro" id="IPR058771">
    <property type="entry name" value="PWI_CCDC43"/>
</dbReference>
<dbReference type="Pfam" id="PF26091">
    <property type="entry name" value="PWI_CCDC43"/>
    <property type="match status" value="1"/>
</dbReference>
<dbReference type="PANTHER" id="PTHR31684">
    <property type="entry name" value="COILED-COIL DOMAIN-CONTAINING PROTEIN 43"/>
    <property type="match status" value="1"/>
</dbReference>
<feature type="compositionally biased region" description="Basic and acidic residues" evidence="4">
    <location>
        <begin position="165"/>
        <end position="207"/>
    </location>
</feature>
<dbReference type="InterPro" id="IPR037666">
    <property type="entry name" value="CCDC43"/>
</dbReference>
<organism evidence="6 7">
    <name type="scientific">Clavelina lepadiformis</name>
    <name type="common">Light-bulb sea squirt</name>
    <name type="synonym">Ascidia lepadiformis</name>
    <dbReference type="NCBI Taxonomy" id="159417"/>
    <lineage>
        <taxon>Eukaryota</taxon>
        <taxon>Metazoa</taxon>
        <taxon>Chordata</taxon>
        <taxon>Tunicata</taxon>
        <taxon>Ascidiacea</taxon>
        <taxon>Aplousobranchia</taxon>
        <taxon>Clavelinidae</taxon>
        <taxon>Clavelina</taxon>
    </lineage>
</organism>
<accession>A0ABP0EZB6</accession>
<feature type="compositionally biased region" description="Basic residues" evidence="4">
    <location>
        <begin position="208"/>
        <end position="220"/>
    </location>
</feature>
<feature type="domain" description="CCDC43 PWI-like" evidence="5">
    <location>
        <begin position="6"/>
        <end position="76"/>
    </location>
</feature>
<evidence type="ECO:0000313" key="7">
    <source>
        <dbReference type="Proteomes" id="UP001642483"/>
    </source>
</evidence>
<evidence type="ECO:0000256" key="2">
    <source>
        <dbReference type="ARBA" id="ARBA00016648"/>
    </source>
</evidence>
<keyword evidence="3" id="KW-0175">Coiled coil</keyword>
<comment type="similarity">
    <text evidence="1">Belongs to the CCDC43 family.</text>
</comment>
<evidence type="ECO:0000259" key="5">
    <source>
        <dbReference type="Pfam" id="PF26091"/>
    </source>
</evidence>
<sequence length="220" mass="25223">MKVEMAALSGFDDWLCKKLTSLDIDNNVYGAYIVGILEENEEEPMKKEALTEILESVVEDSAILCNEVLQSWQKMKGEKEVKVPEPEKKIDDIIAAHVGVSSGQKIQNNSDQKLTKELDSIKQSVIAMYSSVHDGADFEENPENDVAAKHRNTVDSALKVFQNDNAEKITQAEKMERQKRKEESAKKKEQDRADRELQKIKKTERKDKEKKRTQKKERSR</sequence>
<keyword evidence="7" id="KW-1185">Reference proteome</keyword>
<protein>
    <recommendedName>
        <fullName evidence="2">Coiled-coil domain-containing protein 43</fullName>
    </recommendedName>
</protein>
<evidence type="ECO:0000256" key="4">
    <source>
        <dbReference type="SAM" id="MobiDB-lite"/>
    </source>
</evidence>
<evidence type="ECO:0000313" key="6">
    <source>
        <dbReference type="EMBL" id="CAK8671402.1"/>
    </source>
</evidence>
<dbReference type="PANTHER" id="PTHR31684:SF2">
    <property type="entry name" value="COILED-COIL DOMAIN-CONTAINING PROTEIN 43"/>
    <property type="match status" value="1"/>
</dbReference>
<evidence type="ECO:0000256" key="3">
    <source>
        <dbReference type="ARBA" id="ARBA00023054"/>
    </source>
</evidence>
<gene>
    <name evidence="6" type="ORF">CVLEPA_LOCUS473</name>
</gene>
<dbReference type="Proteomes" id="UP001642483">
    <property type="component" value="Unassembled WGS sequence"/>
</dbReference>
<dbReference type="EMBL" id="CAWYQH010000001">
    <property type="protein sequence ID" value="CAK8671402.1"/>
    <property type="molecule type" value="Genomic_DNA"/>
</dbReference>
<feature type="region of interest" description="Disordered" evidence="4">
    <location>
        <begin position="165"/>
        <end position="220"/>
    </location>
</feature>
<name>A0ABP0EZB6_CLALP</name>
<proteinExistence type="inferred from homology"/>
<comment type="caution">
    <text evidence="6">The sequence shown here is derived from an EMBL/GenBank/DDBJ whole genome shotgun (WGS) entry which is preliminary data.</text>
</comment>
<evidence type="ECO:0000256" key="1">
    <source>
        <dbReference type="ARBA" id="ARBA00005305"/>
    </source>
</evidence>
<reference evidence="6 7" key="1">
    <citation type="submission" date="2024-02" db="EMBL/GenBank/DDBJ databases">
        <authorList>
            <person name="Daric V."/>
            <person name="Darras S."/>
        </authorList>
    </citation>
    <scope>NUCLEOTIDE SEQUENCE [LARGE SCALE GENOMIC DNA]</scope>
</reference>